<comment type="function">
    <text evidence="6">Toxic component of a toxin-antitoxin (TA) system. An RNase.</text>
</comment>
<dbReference type="HAMAP" id="MF_00265">
    <property type="entry name" value="VapC_Nob1"/>
    <property type="match status" value="1"/>
</dbReference>
<dbReference type="Pfam" id="PF01850">
    <property type="entry name" value="PIN"/>
    <property type="match status" value="1"/>
</dbReference>
<comment type="caution">
    <text evidence="9">The sequence shown here is derived from an EMBL/GenBank/DDBJ whole genome shotgun (WGS) entry which is preliminary data.</text>
</comment>
<organism evidence="9 11">
    <name type="scientific">Candidatus Hakubella thermalkaliphila</name>
    <dbReference type="NCBI Taxonomy" id="2754717"/>
    <lineage>
        <taxon>Bacteria</taxon>
        <taxon>Bacillati</taxon>
        <taxon>Actinomycetota</taxon>
        <taxon>Actinomycetota incertae sedis</taxon>
        <taxon>Candidatus Hakubellales</taxon>
        <taxon>Candidatus Hakubellaceae</taxon>
        <taxon>Candidatus Hakubella</taxon>
    </lineage>
</organism>
<dbReference type="GO" id="GO:0090729">
    <property type="term" value="F:toxin activity"/>
    <property type="evidence" value="ECO:0007669"/>
    <property type="project" value="UniProtKB-KW"/>
</dbReference>
<proteinExistence type="inferred from homology"/>
<dbReference type="InterPro" id="IPR002716">
    <property type="entry name" value="PIN_dom"/>
</dbReference>
<dbReference type="EC" id="3.1.-.-" evidence="6"/>
<dbReference type="PANTHER" id="PTHR42188">
    <property type="entry name" value="23S RRNA-SPECIFIC ENDONUCLEASE VAPC20"/>
    <property type="match status" value="1"/>
</dbReference>
<dbReference type="GO" id="GO:0000287">
    <property type="term" value="F:magnesium ion binding"/>
    <property type="evidence" value="ECO:0007669"/>
    <property type="project" value="UniProtKB-UniRule"/>
</dbReference>
<feature type="domain" description="PIN" evidence="7">
    <location>
        <begin position="4"/>
        <end position="126"/>
    </location>
</feature>
<evidence type="ECO:0000259" key="7">
    <source>
        <dbReference type="Pfam" id="PF01850"/>
    </source>
</evidence>
<feature type="binding site" evidence="6">
    <location>
        <position position="104"/>
    </location>
    <ligand>
        <name>Mg(2+)</name>
        <dbReference type="ChEBI" id="CHEBI:18420"/>
    </ligand>
</feature>
<dbReference type="InterPro" id="IPR039018">
    <property type="entry name" value="VapC20-like"/>
</dbReference>
<gene>
    <name evidence="6" type="primary">vapC</name>
    <name evidence="8" type="ORF">HKBW3S03_00610</name>
    <name evidence="9" type="ORF">HKBW3S34_00488</name>
</gene>
<dbReference type="EMBL" id="BLRZ01000015">
    <property type="protein sequence ID" value="GFP29568.1"/>
    <property type="molecule type" value="Genomic_DNA"/>
</dbReference>
<comment type="similarity">
    <text evidence="6">Belongs to the PINc/VapC protein family.</text>
</comment>
<dbReference type="RefSeq" id="WP_176236835.1">
    <property type="nucleotide sequence ID" value="NZ_BLRU01000037.1"/>
</dbReference>
<dbReference type="Proteomes" id="UP000588083">
    <property type="component" value="Unassembled WGS sequence"/>
</dbReference>
<sequence length="135" mass="15478">MRAVFVDTSALVALKNKSNTNHLEASRCFQELLATGTRLITTNFVFDETYTLLQRRMNHEVAVEFGKTLRASEIIRYLRITKELEDKAWEIAVKYKDKSFSFTDCTSFAVMESLGIREAFAFDECFGQFGLQVVP</sequence>
<evidence type="ECO:0000313" key="10">
    <source>
        <dbReference type="Proteomes" id="UP000574717"/>
    </source>
</evidence>
<name>A0A6V8PB99_9ACTN</name>
<keyword evidence="5 6" id="KW-0460">Magnesium</keyword>
<protein>
    <recommendedName>
        <fullName evidence="6">Ribonuclease VapC</fullName>
        <shortName evidence="6">RNase VapC</shortName>
        <ecNumber evidence="6">3.1.-.-</ecNumber>
    </recommendedName>
    <alternativeName>
        <fullName evidence="6">Toxin VapC</fullName>
    </alternativeName>
</protein>
<dbReference type="InterPro" id="IPR022907">
    <property type="entry name" value="VapC_family"/>
</dbReference>
<evidence type="ECO:0000256" key="5">
    <source>
        <dbReference type="ARBA" id="ARBA00022842"/>
    </source>
</evidence>
<dbReference type="EMBL" id="BLRU01000037">
    <property type="protein sequence ID" value="GFP19106.1"/>
    <property type="molecule type" value="Genomic_DNA"/>
</dbReference>
<dbReference type="GO" id="GO:0016075">
    <property type="term" value="P:rRNA catabolic process"/>
    <property type="evidence" value="ECO:0007669"/>
    <property type="project" value="TreeGrafter"/>
</dbReference>
<evidence type="ECO:0000256" key="6">
    <source>
        <dbReference type="HAMAP-Rule" id="MF_00265"/>
    </source>
</evidence>
<feature type="binding site" evidence="6">
    <location>
        <position position="7"/>
    </location>
    <ligand>
        <name>Mg(2+)</name>
        <dbReference type="ChEBI" id="CHEBI:18420"/>
    </ligand>
</feature>
<dbReference type="GO" id="GO:0016787">
    <property type="term" value="F:hydrolase activity"/>
    <property type="evidence" value="ECO:0007669"/>
    <property type="project" value="UniProtKB-KW"/>
</dbReference>
<evidence type="ECO:0000313" key="11">
    <source>
        <dbReference type="Proteomes" id="UP000588083"/>
    </source>
</evidence>
<keyword evidence="2 6" id="KW-0540">Nuclease</keyword>
<evidence type="ECO:0000313" key="9">
    <source>
        <dbReference type="EMBL" id="GFP29568.1"/>
    </source>
</evidence>
<accession>A0A6V8PB99</accession>
<keyword evidence="4 6" id="KW-0378">Hydrolase</keyword>
<dbReference type="GO" id="GO:0004521">
    <property type="term" value="F:RNA endonuclease activity"/>
    <property type="evidence" value="ECO:0007669"/>
    <property type="project" value="InterPro"/>
</dbReference>
<evidence type="ECO:0000313" key="8">
    <source>
        <dbReference type="EMBL" id="GFP19106.1"/>
    </source>
</evidence>
<dbReference type="PANTHER" id="PTHR42188:SF1">
    <property type="entry name" value="23S RRNA-SPECIFIC ENDONUCLEASE VAPC20"/>
    <property type="match status" value="1"/>
</dbReference>
<dbReference type="Proteomes" id="UP000574717">
    <property type="component" value="Unassembled WGS sequence"/>
</dbReference>
<comment type="cofactor">
    <cofactor evidence="6">
        <name>Mg(2+)</name>
        <dbReference type="ChEBI" id="CHEBI:18420"/>
    </cofactor>
</comment>
<keyword evidence="3 6" id="KW-0479">Metal-binding</keyword>
<keyword evidence="1 6" id="KW-1277">Toxin-antitoxin system</keyword>
<reference evidence="10 11" key="1">
    <citation type="journal article" date="2020" name="Front. Microbiol.">
        <title>Single-cell genomics of novel Actinobacteria with the Wood-Ljungdahl pathway discovered in a serpentinizing system.</title>
        <authorList>
            <person name="Merino N."/>
            <person name="Kawai M."/>
            <person name="Boyd E.S."/>
            <person name="Colman D.R."/>
            <person name="McGlynn S.E."/>
            <person name="Nealson K.H."/>
            <person name="Kurokawa K."/>
            <person name="Hongoh Y."/>
        </authorList>
    </citation>
    <scope>NUCLEOTIDE SEQUENCE [LARGE SCALE GENOMIC DNA]</scope>
    <source>
        <strain evidence="8 10">S03</strain>
        <strain evidence="9 11">S34</strain>
    </source>
</reference>
<dbReference type="Gene3D" id="3.40.50.1010">
    <property type="entry name" value="5'-nuclease"/>
    <property type="match status" value="1"/>
</dbReference>
<evidence type="ECO:0000256" key="1">
    <source>
        <dbReference type="ARBA" id="ARBA00022649"/>
    </source>
</evidence>
<keyword evidence="6" id="KW-0800">Toxin</keyword>
<dbReference type="AlphaFoldDB" id="A0A6V8PB99"/>
<evidence type="ECO:0000256" key="2">
    <source>
        <dbReference type="ARBA" id="ARBA00022722"/>
    </source>
</evidence>
<keyword evidence="11" id="KW-1185">Reference proteome</keyword>
<evidence type="ECO:0000256" key="3">
    <source>
        <dbReference type="ARBA" id="ARBA00022723"/>
    </source>
</evidence>
<dbReference type="InterPro" id="IPR029060">
    <property type="entry name" value="PIN-like_dom_sf"/>
</dbReference>
<evidence type="ECO:0000256" key="4">
    <source>
        <dbReference type="ARBA" id="ARBA00022801"/>
    </source>
</evidence>
<dbReference type="SUPFAM" id="SSF88723">
    <property type="entry name" value="PIN domain-like"/>
    <property type="match status" value="1"/>
</dbReference>